<protein>
    <recommendedName>
        <fullName evidence="3">HTH psq-type domain-containing protein</fullName>
    </recommendedName>
</protein>
<dbReference type="EMBL" id="MGAQ01000014">
    <property type="protein sequence ID" value="OGK50662.1"/>
    <property type="molecule type" value="Genomic_DNA"/>
</dbReference>
<evidence type="ECO:0008006" key="3">
    <source>
        <dbReference type="Google" id="ProtNLM"/>
    </source>
</evidence>
<evidence type="ECO:0000313" key="1">
    <source>
        <dbReference type="EMBL" id="OGK50662.1"/>
    </source>
</evidence>
<organism evidence="1 2">
    <name type="scientific">Candidatus Roizmanbacteria bacterium RIFCSPLOWO2_01_FULL_40_42</name>
    <dbReference type="NCBI Taxonomy" id="1802066"/>
    <lineage>
        <taxon>Bacteria</taxon>
        <taxon>Candidatus Roizmaniibacteriota</taxon>
    </lineage>
</organism>
<comment type="caution">
    <text evidence="1">The sequence shown here is derived from an EMBL/GenBank/DDBJ whole genome shotgun (WGS) entry which is preliminary data.</text>
</comment>
<accession>A0A1F7J4W8</accession>
<sequence>MAKINWQLALSDYLANEMLSYASIAQKYGVSLQAVKKRASKDGWVNLRKETIQKVDQKLSENISNKLVDVNLRHAKLGRLMQERGMKKMESGNFKIKSYYQALKIAMMGIEIERKAVGADK</sequence>
<name>A0A1F7J4W8_9BACT</name>
<gene>
    <name evidence="1" type="ORF">A3B50_00595</name>
</gene>
<reference evidence="1 2" key="1">
    <citation type="journal article" date="2016" name="Nat. Commun.">
        <title>Thousands of microbial genomes shed light on interconnected biogeochemical processes in an aquifer system.</title>
        <authorList>
            <person name="Anantharaman K."/>
            <person name="Brown C.T."/>
            <person name="Hug L.A."/>
            <person name="Sharon I."/>
            <person name="Castelle C.J."/>
            <person name="Probst A.J."/>
            <person name="Thomas B.C."/>
            <person name="Singh A."/>
            <person name="Wilkins M.J."/>
            <person name="Karaoz U."/>
            <person name="Brodie E.L."/>
            <person name="Williams K.H."/>
            <person name="Hubbard S.S."/>
            <person name="Banfield J.F."/>
        </authorList>
    </citation>
    <scope>NUCLEOTIDE SEQUENCE [LARGE SCALE GENOMIC DNA]</scope>
</reference>
<proteinExistence type="predicted"/>
<dbReference type="AlphaFoldDB" id="A0A1F7J4W8"/>
<dbReference type="Proteomes" id="UP000178558">
    <property type="component" value="Unassembled WGS sequence"/>
</dbReference>
<evidence type="ECO:0000313" key="2">
    <source>
        <dbReference type="Proteomes" id="UP000178558"/>
    </source>
</evidence>